<protein>
    <submittedName>
        <fullName evidence="1">Uncharacterized protein</fullName>
    </submittedName>
</protein>
<accession>A0ABW0VY30</accession>
<dbReference type="Proteomes" id="UP001596047">
    <property type="component" value="Unassembled WGS sequence"/>
</dbReference>
<dbReference type="RefSeq" id="WP_379188917.1">
    <property type="nucleotide sequence ID" value="NZ_JBHSOW010000049.1"/>
</dbReference>
<dbReference type="EMBL" id="JBHSOW010000049">
    <property type="protein sequence ID" value="MFC5650363.1"/>
    <property type="molecule type" value="Genomic_DNA"/>
</dbReference>
<gene>
    <name evidence="1" type="ORF">ACFPYJ_14735</name>
</gene>
<proteinExistence type="predicted"/>
<dbReference type="Gene3D" id="3.90.1530.10">
    <property type="entry name" value="Conserved hypothetical protein from pyrococcus furiosus pfu- 392566-001, ParB domain"/>
    <property type="match status" value="1"/>
</dbReference>
<reference evidence="2" key="1">
    <citation type="journal article" date="2019" name="Int. J. Syst. Evol. Microbiol.">
        <title>The Global Catalogue of Microorganisms (GCM) 10K type strain sequencing project: providing services to taxonomists for standard genome sequencing and annotation.</title>
        <authorList>
            <consortium name="The Broad Institute Genomics Platform"/>
            <consortium name="The Broad Institute Genome Sequencing Center for Infectious Disease"/>
            <person name="Wu L."/>
            <person name="Ma J."/>
        </authorList>
    </citation>
    <scope>NUCLEOTIDE SEQUENCE [LARGE SCALE GENOMIC DNA]</scope>
    <source>
        <strain evidence="2">CGMCC 1.3240</strain>
    </source>
</reference>
<name>A0ABW0VY30_9BACL</name>
<evidence type="ECO:0000313" key="2">
    <source>
        <dbReference type="Proteomes" id="UP001596047"/>
    </source>
</evidence>
<sequence length="163" mass="18791">MLRYTVQYIPLSKIKPGISVQISQRIKDLRKVAQDCMQVLVVRKSRKEGGYIIVSGANQYEYIKKYTKKKTAPCLVDQSKASSSAAAFMSLFHKRKPPSDIPYIKSDRLAISSWSIIRTFMKQEPRFKQLTHSQQIKVLRLGLQYKKTTISSMKAKVDVLYKK</sequence>
<evidence type="ECO:0000313" key="1">
    <source>
        <dbReference type="EMBL" id="MFC5650363.1"/>
    </source>
</evidence>
<keyword evidence="2" id="KW-1185">Reference proteome</keyword>
<comment type="caution">
    <text evidence="1">The sequence shown here is derived from an EMBL/GenBank/DDBJ whole genome shotgun (WGS) entry which is preliminary data.</text>
</comment>
<organism evidence="1 2">
    <name type="scientific">Paenibacillus solisilvae</name>
    <dbReference type="NCBI Taxonomy" id="2486751"/>
    <lineage>
        <taxon>Bacteria</taxon>
        <taxon>Bacillati</taxon>
        <taxon>Bacillota</taxon>
        <taxon>Bacilli</taxon>
        <taxon>Bacillales</taxon>
        <taxon>Paenibacillaceae</taxon>
        <taxon>Paenibacillus</taxon>
    </lineage>
</organism>